<keyword evidence="4" id="KW-1185">Reference proteome</keyword>
<comment type="caution">
    <text evidence="3">The sequence shown here is derived from an EMBL/GenBank/DDBJ whole genome shotgun (WGS) entry which is preliminary data.</text>
</comment>
<feature type="domain" description="THAP9-like helix-turn-helix" evidence="2">
    <location>
        <begin position="153"/>
        <end position="213"/>
    </location>
</feature>
<evidence type="ECO:0000313" key="4">
    <source>
        <dbReference type="Proteomes" id="UP000663873"/>
    </source>
</evidence>
<reference evidence="3" key="1">
    <citation type="submission" date="2021-02" db="EMBL/GenBank/DDBJ databases">
        <authorList>
            <person name="Nowell W R."/>
        </authorList>
    </citation>
    <scope>NUCLEOTIDE SEQUENCE</scope>
</reference>
<evidence type="ECO:0000259" key="2">
    <source>
        <dbReference type="Pfam" id="PF12017"/>
    </source>
</evidence>
<dbReference type="InterPro" id="IPR021896">
    <property type="entry name" value="THAP9-like_HTH"/>
</dbReference>
<protein>
    <recommendedName>
        <fullName evidence="2">THAP9-like helix-turn-helix domain-containing protein</fullName>
    </recommendedName>
</protein>
<evidence type="ECO:0000313" key="3">
    <source>
        <dbReference type="EMBL" id="CAF4335429.1"/>
    </source>
</evidence>
<feature type="region of interest" description="Disordered" evidence="1">
    <location>
        <begin position="1"/>
        <end position="20"/>
    </location>
</feature>
<dbReference type="AlphaFoldDB" id="A0A820K6D3"/>
<sequence>MMKKKKITPNDADEPNSLDEYELTDDTTSQAVSINELTQCSTSSITIGHSVGEPVYEMFEKFQQLVLPADVLTLEELEEITQRACLHLGDGTIMLKPGLRLDFDRFMRALHATNNQNCNQETTANLNDAFFSFFKKLIKSFHFGENDDTKNSHSFLLVFIENIFSNLSKNNNNYRYSEHVQLFAQSLHIFDGRNAYEFVRLNLLGAIPDLSTLDDSLGKTGTCIEEGIFRYNILQNHQKSVGYDIAVCSEDATAVIKRVSYNSTTNTFSGFPISLKHGIPCSRQFQTDSFDELKSCFENKDKTHYLNVHMVKPLIASNPYSSSPLLLAAYGINNNFKAIDVLNRWIWMFKNARQSNVRIVAFATDCDPRYLLAMRLATGFFWKN</sequence>
<gene>
    <name evidence="3" type="ORF">UJA718_LOCUS14775</name>
</gene>
<evidence type="ECO:0000256" key="1">
    <source>
        <dbReference type="SAM" id="MobiDB-lite"/>
    </source>
</evidence>
<proteinExistence type="predicted"/>
<dbReference type="Pfam" id="PF12017">
    <property type="entry name" value="Tnp_P_element"/>
    <property type="match status" value="1"/>
</dbReference>
<dbReference type="Proteomes" id="UP000663873">
    <property type="component" value="Unassembled WGS sequence"/>
</dbReference>
<organism evidence="3 4">
    <name type="scientific">Rotaria socialis</name>
    <dbReference type="NCBI Taxonomy" id="392032"/>
    <lineage>
        <taxon>Eukaryota</taxon>
        <taxon>Metazoa</taxon>
        <taxon>Spiralia</taxon>
        <taxon>Gnathifera</taxon>
        <taxon>Rotifera</taxon>
        <taxon>Eurotatoria</taxon>
        <taxon>Bdelloidea</taxon>
        <taxon>Philodinida</taxon>
        <taxon>Philodinidae</taxon>
        <taxon>Rotaria</taxon>
    </lineage>
</organism>
<feature type="compositionally biased region" description="Acidic residues" evidence="1">
    <location>
        <begin position="11"/>
        <end position="20"/>
    </location>
</feature>
<dbReference type="EMBL" id="CAJOBP010002120">
    <property type="protein sequence ID" value="CAF4335429.1"/>
    <property type="molecule type" value="Genomic_DNA"/>
</dbReference>
<name>A0A820K6D3_9BILA</name>
<accession>A0A820K6D3</accession>